<evidence type="ECO:0000313" key="3">
    <source>
        <dbReference type="Proteomes" id="UP000599688"/>
    </source>
</evidence>
<feature type="transmembrane region" description="Helical" evidence="1">
    <location>
        <begin position="76"/>
        <end position="98"/>
    </location>
</feature>
<keyword evidence="1" id="KW-0472">Membrane</keyword>
<gene>
    <name evidence="2" type="ORF">GCM10010831_09260</name>
</gene>
<feature type="transmembrane region" description="Helical" evidence="1">
    <location>
        <begin position="52"/>
        <end position="70"/>
    </location>
</feature>
<protein>
    <recommendedName>
        <fullName evidence="4">Import component protein</fullName>
    </recommendedName>
</protein>
<keyword evidence="3" id="KW-1185">Reference proteome</keyword>
<accession>A0A917E6P3</accession>
<reference evidence="2 3" key="1">
    <citation type="journal article" date="2014" name="Int. J. Syst. Evol. Microbiol.">
        <title>Complete genome sequence of Corynebacterium casei LMG S-19264T (=DSM 44701T), isolated from a smear-ripened cheese.</title>
        <authorList>
            <consortium name="US DOE Joint Genome Institute (JGI-PGF)"/>
            <person name="Walter F."/>
            <person name="Albersmeier A."/>
            <person name="Kalinowski J."/>
            <person name="Ruckert C."/>
        </authorList>
    </citation>
    <scope>NUCLEOTIDE SEQUENCE [LARGE SCALE GENOMIC DNA]</scope>
    <source>
        <strain evidence="2 3">CGMCC 1.12925</strain>
    </source>
</reference>
<evidence type="ECO:0000313" key="2">
    <source>
        <dbReference type="EMBL" id="GGE09881.1"/>
    </source>
</evidence>
<evidence type="ECO:0008006" key="4">
    <source>
        <dbReference type="Google" id="ProtNLM"/>
    </source>
</evidence>
<dbReference type="AlphaFoldDB" id="A0A917E6P3"/>
<evidence type="ECO:0000256" key="1">
    <source>
        <dbReference type="SAM" id="Phobius"/>
    </source>
</evidence>
<proteinExistence type="predicted"/>
<organism evidence="2 3">
    <name type="scientific">Psychroflexus salis</name>
    <dbReference type="NCBI Taxonomy" id="1526574"/>
    <lineage>
        <taxon>Bacteria</taxon>
        <taxon>Pseudomonadati</taxon>
        <taxon>Bacteroidota</taxon>
        <taxon>Flavobacteriia</taxon>
        <taxon>Flavobacteriales</taxon>
        <taxon>Flavobacteriaceae</taxon>
        <taxon>Psychroflexus</taxon>
    </lineage>
</organism>
<dbReference type="Proteomes" id="UP000599688">
    <property type="component" value="Unassembled WGS sequence"/>
</dbReference>
<keyword evidence="1" id="KW-0812">Transmembrane</keyword>
<dbReference type="RefSeq" id="WP_188405645.1">
    <property type="nucleotide sequence ID" value="NZ_BMGL01000005.1"/>
</dbReference>
<keyword evidence="1" id="KW-1133">Transmembrane helix</keyword>
<sequence>MSKPLNKQERKGKVAAIVGYLTIFGSILALFLNSEENKTKFGSFHVRQGLGLNLVFILFGVILNGVFEYLSETQNLMVASAFYLAYFILWVYGFVAAVSGQQKRVPILGNLFQTTFKSLT</sequence>
<name>A0A917E6P3_9FLAO</name>
<dbReference type="EMBL" id="BMGL01000005">
    <property type="protein sequence ID" value="GGE09881.1"/>
    <property type="molecule type" value="Genomic_DNA"/>
</dbReference>
<comment type="caution">
    <text evidence="2">The sequence shown here is derived from an EMBL/GenBank/DDBJ whole genome shotgun (WGS) entry which is preliminary data.</text>
</comment>
<feature type="transmembrane region" description="Helical" evidence="1">
    <location>
        <begin position="12"/>
        <end position="32"/>
    </location>
</feature>